<dbReference type="EMBL" id="CP006643">
    <property type="protein sequence ID" value="AGX03689.1"/>
    <property type="molecule type" value="Genomic_DNA"/>
</dbReference>
<dbReference type="AlphaFoldDB" id="U5L7A3"/>
<dbReference type="KEGG" id="bif:N288_08835"/>
<dbReference type="Proteomes" id="UP000017805">
    <property type="component" value="Chromosome"/>
</dbReference>
<evidence type="ECO:0000313" key="1">
    <source>
        <dbReference type="EMBL" id="AGX03689.1"/>
    </source>
</evidence>
<organism evidence="1 2">
    <name type="scientific">Bacillus infantis NRRL B-14911</name>
    <dbReference type="NCBI Taxonomy" id="1367477"/>
    <lineage>
        <taxon>Bacteria</taxon>
        <taxon>Bacillati</taxon>
        <taxon>Bacillota</taxon>
        <taxon>Bacilli</taxon>
        <taxon>Bacillales</taxon>
        <taxon>Bacillaceae</taxon>
        <taxon>Bacillus</taxon>
    </lineage>
</organism>
<sequence length="39" mass="4654">MRNAIAEKADKKRKAIRISIKNDFIEESMQKLHAFFFKV</sequence>
<evidence type="ECO:0000313" key="2">
    <source>
        <dbReference type="Proteomes" id="UP000017805"/>
    </source>
</evidence>
<reference evidence="1 2" key="1">
    <citation type="submission" date="2013-07" db="EMBL/GenBank/DDBJ databases">
        <title>Complete genome sequence of Bacillus infantis NRRL B-14911 that has potential to induce cardiac disease by antigenic mimicry.</title>
        <authorList>
            <person name="Massilamany C."/>
            <person name="Smith T.P.L."/>
            <person name="Loy J.D."/>
            <person name="Barletta R."/>
            <person name="Reddy J."/>
        </authorList>
    </citation>
    <scope>NUCLEOTIDE SEQUENCE [LARGE SCALE GENOMIC DNA]</scope>
    <source>
        <strain evidence="1 2">NRRL B-14911</strain>
    </source>
</reference>
<keyword evidence="2" id="KW-1185">Reference proteome</keyword>
<name>U5L7A3_9BACI</name>
<proteinExistence type="predicted"/>
<dbReference type="PATRIC" id="fig|1367477.3.peg.1700"/>
<dbReference type="HOGENOM" id="CLU_3304765_0_0_9"/>
<protein>
    <submittedName>
        <fullName evidence="1">Uncharacterized protein</fullName>
    </submittedName>
</protein>
<accession>U5L7A3</accession>
<gene>
    <name evidence="1" type="ORF">N288_08835</name>
</gene>